<keyword evidence="1" id="KW-0812">Transmembrane</keyword>
<dbReference type="EMBL" id="CP115543">
    <property type="protein sequence ID" value="WNH47576.1"/>
    <property type="molecule type" value="Genomic_DNA"/>
</dbReference>
<name>A0ABY9Y9N2_9GAMM</name>
<sequence>MRKLCVAVYVLLGALFWLWFSLAIGGYLLYMLVGPEFVWWAWGAFGLLSACIAGYMANRLWARASRRQRSWMLGVGAVAFAVLGVVLPAWNLALMLKG</sequence>
<protein>
    <recommendedName>
        <fullName evidence="4">Transmembrane protein</fullName>
    </recommendedName>
</protein>
<organism evidence="2 3">
    <name type="scientific">Stenotrophomonas aracearum</name>
    <dbReference type="NCBI Taxonomy" id="3003272"/>
    <lineage>
        <taxon>Bacteria</taxon>
        <taxon>Pseudomonadati</taxon>
        <taxon>Pseudomonadota</taxon>
        <taxon>Gammaproteobacteria</taxon>
        <taxon>Lysobacterales</taxon>
        <taxon>Lysobacteraceae</taxon>
        <taxon>Stenotrophomonas</taxon>
    </lineage>
</organism>
<evidence type="ECO:0000313" key="2">
    <source>
        <dbReference type="EMBL" id="WNH47576.1"/>
    </source>
</evidence>
<keyword evidence="1" id="KW-1133">Transmembrane helix</keyword>
<gene>
    <name evidence="2" type="ORF">PDM28_12860</name>
</gene>
<feature type="transmembrane region" description="Helical" evidence="1">
    <location>
        <begin position="70"/>
        <end position="90"/>
    </location>
</feature>
<evidence type="ECO:0008006" key="4">
    <source>
        <dbReference type="Google" id="ProtNLM"/>
    </source>
</evidence>
<dbReference type="Proteomes" id="UP001305421">
    <property type="component" value="Chromosome"/>
</dbReference>
<dbReference type="RefSeq" id="WP_311182330.1">
    <property type="nucleotide sequence ID" value="NZ_CP115543.1"/>
</dbReference>
<feature type="transmembrane region" description="Helical" evidence="1">
    <location>
        <begin position="7"/>
        <end position="33"/>
    </location>
</feature>
<keyword evidence="1" id="KW-0472">Membrane</keyword>
<reference evidence="2 3" key="1">
    <citation type="submission" date="2022-12" db="EMBL/GenBank/DDBJ databases">
        <title>Two new species, Stenotrophomonas aracearum and Stenotrophomonas oahuensis, isolated from Anthurium (Araceae family) in Hawaii.</title>
        <authorList>
            <person name="Chunag S.C."/>
            <person name="Dobhal S."/>
            <person name="Alvarez A."/>
            <person name="Arif M."/>
        </authorList>
    </citation>
    <scope>NUCLEOTIDE SEQUENCE [LARGE SCALE GENOMIC DNA]</scope>
    <source>
        <strain evidence="2 3">A5588</strain>
    </source>
</reference>
<evidence type="ECO:0000313" key="3">
    <source>
        <dbReference type="Proteomes" id="UP001305421"/>
    </source>
</evidence>
<keyword evidence="3" id="KW-1185">Reference proteome</keyword>
<evidence type="ECO:0000256" key="1">
    <source>
        <dbReference type="SAM" id="Phobius"/>
    </source>
</evidence>
<feature type="transmembrane region" description="Helical" evidence="1">
    <location>
        <begin position="39"/>
        <end position="58"/>
    </location>
</feature>
<proteinExistence type="predicted"/>
<accession>A0ABY9Y9N2</accession>